<keyword evidence="3" id="KW-0472">Membrane</keyword>
<dbReference type="Gene3D" id="2.60.120.200">
    <property type="match status" value="1"/>
</dbReference>
<evidence type="ECO:0000256" key="1">
    <source>
        <dbReference type="ARBA" id="ARBA00007606"/>
    </source>
</evidence>
<proteinExistence type="inferred from homology"/>
<evidence type="ECO:0000313" key="7">
    <source>
        <dbReference type="Proteomes" id="UP000298416"/>
    </source>
</evidence>
<keyword evidence="7" id="KW-1185">Reference proteome</keyword>
<reference evidence="6" key="1">
    <citation type="submission" date="2018-01" db="EMBL/GenBank/DDBJ databases">
        <authorList>
            <person name="Mao J.F."/>
        </authorList>
    </citation>
    <scope>NUCLEOTIDE SEQUENCE</scope>
    <source>
        <strain evidence="6">Huo1</strain>
        <tissue evidence="6">Leaf</tissue>
    </source>
</reference>
<feature type="transmembrane region" description="Helical" evidence="3">
    <location>
        <begin position="252"/>
        <end position="274"/>
    </location>
</feature>
<feature type="chain" id="PRO_5036471211" description="Legume lectin domain-containing protein" evidence="4">
    <location>
        <begin position="26"/>
        <end position="408"/>
    </location>
</feature>
<evidence type="ECO:0000313" key="6">
    <source>
        <dbReference type="EMBL" id="KAG6427538.1"/>
    </source>
</evidence>
<keyword evidence="2" id="KW-0430">Lectin</keyword>
<name>A0A8X8Y7W3_SALSN</name>
<keyword evidence="3" id="KW-0812">Transmembrane</keyword>
<dbReference type="Pfam" id="PF00139">
    <property type="entry name" value="Lectin_legB"/>
    <property type="match status" value="1"/>
</dbReference>
<keyword evidence="4" id="KW-0732">Signal</keyword>
<dbReference type="CDD" id="cd06899">
    <property type="entry name" value="lectin_legume_LecRK_Arcelin_ConA"/>
    <property type="match status" value="1"/>
</dbReference>
<keyword evidence="3" id="KW-1133">Transmembrane helix</keyword>
<dbReference type="SUPFAM" id="SSF49899">
    <property type="entry name" value="Concanavalin A-like lectins/glucanases"/>
    <property type="match status" value="1"/>
</dbReference>
<dbReference type="InterPro" id="IPR001220">
    <property type="entry name" value="Legume_lectin_dom"/>
</dbReference>
<dbReference type="PANTHER" id="PTHR32401">
    <property type="entry name" value="CONCANAVALIN A-LIKE LECTIN FAMILY PROTEIN"/>
    <property type="match status" value="1"/>
</dbReference>
<feature type="domain" description="Legume lectin" evidence="5">
    <location>
        <begin position="29"/>
        <end position="223"/>
    </location>
</feature>
<evidence type="ECO:0000256" key="4">
    <source>
        <dbReference type="SAM" id="SignalP"/>
    </source>
</evidence>
<evidence type="ECO:0000259" key="5">
    <source>
        <dbReference type="Pfam" id="PF00139"/>
    </source>
</evidence>
<reference evidence="6" key="2">
    <citation type="submission" date="2020-08" db="EMBL/GenBank/DDBJ databases">
        <title>Plant Genome Project.</title>
        <authorList>
            <person name="Zhang R.-G."/>
        </authorList>
    </citation>
    <scope>NUCLEOTIDE SEQUENCE</scope>
    <source>
        <strain evidence="6">Huo1</strain>
        <tissue evidence="6">Leaf</tissue>
    </source>
</reference>
<protein>
    <recommendedName>
        <fullName evidence="5">Legume lectin domain-containing protein</fullName>
    </recommendedName>
</protein>
<dbReference type="GO" id="GO:0030246">
    <property type="term" value="F:carbohydrate binding"/>
    <property type="evidence" value="ECO:0007669"/>
    <property type="project" value="UniProtKB-KW"/>
</dbReference>
<dbReference type="PANTHER" id="PTHR32401:SF16">
    <property type="entry name" value="CONCANAVALIN A-LIKE LECTIN FAMILY PROTEIN"/>
    <property type="match status" value="1"/>
</dbReference>
<evidence type="ECO:0000256" key="2">
    <source>
        <dbReference type="ARBA" id="ARBA00022734"/>
    </source>
</evidence>
<feature type="signal peptide" evidence="4">
    <location>
        <begin position="1"/>
        <end position="25"/>
    </location>
</feature>
<sequence>MAVFSSSKYLLAFLLLNLHLEVMDADPNLTFYFKNIGKVSNFKSQLALFGDAMVGGDNFSVQIGVSTAGRFVSKEPLNLVQEKSRQLVSFSNYFSFSMSGVDGDGLAFVMLPSQFPLNVFDDGEMGFLKERMMKFLAIEFDTFKCYVNGNHVGIDVGSPVSAKVSNVSSFNLVLNGGEKLQAWVDYEASSKRFEVRLNKFGLSRLIDPLLTYSIDLSKMWGSENVVPLDPQQSVGKEEERKVHTRSDCSVRIIFALAFGTGYGALGAFLVLILWSMLGDRRPIVPEELVAQSKCKKFDVALHRRRPHCSRLRRFAEPQLRPQPQYELVIHPLCDRVGRLLVQGQVLLKLLHHLHLQGINTAAADVGCDADAPETESWEADLGSRIADCWPCGRGRLESVDGGSSKTSS</sequence>
<comment type="caution">
    <text evidence="6">The sequence shown here is derived from an EMBL/GenBank/DDBJ whole genome shotgun (WGS) entry which is preliminary data.</text>
</comment>
<dbReference type="EMBL" id="PNBA02000004">
    <property type="protein sequence ID" value="KAG6427538.1"/>
    <property type="molecule type" value="Genomic_DNA"/>
</dbReference>
<dbReference type="AlphaFoldDB" id="A0A8X8Y7W3"/>
<organism evidence="6">
    <name type="scientific">Salvia splendens</name>
    <name type="common">Scarlet sage</name>
    <dbReference type="NCBI Taxonomy" id="180675"/>
    <lineage>
        <taxon>Eukaryota</taxon>
        <taxon>Viridiplantae</taxon>
        <taxon>Streptophyta</taxon>
        <taxon>Embryophyta</taxon>
        <taxon>Tracheophyta</taxon>
        <taxon>Spermatophyta</taxon>
        <taxon>Magnoliopsida</taxon>
        <taxon>eudicotyledons</taxon>
        <taxon>Gunneridae</taxon>
        <taxon>Pentapetalae</taxon>
        <taxon>asterids</taxon>
        <taxon>lamiids</taxon>
        <taxon>Lamiales</taxon>
        <taxon>Lamiaceae</taxon>
        <taxon>Nepetoideae</taxon>
        <taxon>Mentheae</taxon>
        <taxon>Salviinae</taxon>
        <taxon>Salvia</taxon>
        <taxon>Salvia subgen. Calosphace</taxon>
        <taxon>core Calosphace</taxon>
    </lineage>
</organism>
<accession>A0A8X8Y7W3</accession>
<dbReference type="Proteomes" id="UP000298416">
    <property type="component" value="Unassembled WGS sequence"/>
</dbReference>
<dbReference type="InterPro" id="IPR013320">
    <property type="entry name" value="ConA-like_dom_sf"/>
</dbReference>
<gene>
    <name evidence="6" type="ORF">SASPL_111784</name>
</gene>
<evidence type="ECO:0000256" key="3">
    <source>
        <dbReference type="SAM" id="Phobius"/>
    </source>
</evidence>
<comment type="similarity">
    <text evidence="1">Belongs to the leguminous lectin family.</text>
</comment>
<dbReference type="InterPro" id="IPR050258">
    <property type="entry name" value="Leguminous_Lectin"/>
</dbReference>